<evidence type="ECO:0000313" key="2">
    <source>
        <dbReference type="EMBL" id="SHJ43881.1"/>
    </source>
</evidence>
<keyword evidence="1" id="KW-0812">Transmembrane</keyword>
<dbReference type="Proteomes" id="UP000184386">
    <property type="component" value="Unassembled WGS sequence"/>
</dbReference>
<organism evidence="2 3">
    <name type="scientific">Anaerocolumna jejuensis DSM 15929</name>
    <dbReference type="NCBI Taxonomy" id="1121322"/>
    <lineage>
        <taxon>Bacteria</taxon>
        <taxon>Bacillati</taxon>
        <taxon>Bacillota</taxon>
        <taxon>Clostridia</taxon>
        <taxon>Lachnospirales</taxon>
        <taxon>Lachnospiraceae</taxon>
        <taxon>Anaerocolumna</taxon>
    </lineage>
</organism>
<proteinExistence type="predicted"/>
<accession>A0A1M6JB41</accession>
<evidence type="ECO:0000313" key="3">
    <source>
        <dbReference type="Proteomes" id="UP000184386"/>
    </source>
</evidence>
<keyword evidence="1" id="KW-0472">Membrane</keyword>
<dbReference type="EMBL" id="FRAC01000006">
    <property type="protein sequence ID" value="SHJ43881.1"/>
    <property type="molecule type" value="Genomic_DNA"/>
</dbReference>
<feature type="transmembrane region" description="Helical" evidence="1">
    <location>
        <begin position="28"/>
        <end position="46"/>
    </location>
</feature>
<dbReference type="AlphaFoldDB" id="A0A1M6JB41"/>
<dbReference type="STRING" id="1121322.SAMN02745136_00006"/>
<evidence type="ECO:0000256" key="1">
    <source>
        <dbReference type="SAM" id="Phobius"/>
    </source>
</evidence>
<keyword evidence="1" id="KW-1133">Transmembrane helix</keyword>
<sequence>MKKQNVGFALILLGIIFAVTVEPLFWWIGVILGVIGFIIVAANASGNEQ</sequence>
<reference evidence="2 3" key="1">
    <citation type="submission" date="2016-11" db="EMBL/GenBank/DDBJ databases">
        <authorList>
            <person name="Jaros S."/>
            <person name="Januszkiewicz K."/>
            <person name="Wedrychowicz H."/>
        </authorList>
    </citation>
    <scope>NUCLEOTIDE SEQUENCE [LARGE SCALE GENOMIC DNA]</scope>
    <source>
        <strain evidence="2 3">DSM 15929</strain>
    </source>
</reference>
<gene>
    <name evidence="2" type="ORF">SAMN02745136_00006</name>
</gene>
<keyword evidence="3" id="KW-1185">Reference proteome</keyword>
<protein>
    <submittedName>
        <fullName evidence="2">Uncharacterized protein</fullName>
    </submittedName>
</protein>
<dbReference type="RefSeq" id="WP_170866546.1">
    <property type="nucleotide sequence ID" value="NZ_FRAC01000006.1"/>
</dbReference>
<name>A0A1M6JB41_9FIRM</name>